<proteinExistence type="inferred from homology"/>
<dbReference type="Gene3D" id="3.30.360.10">
    <property type="entry name" value="Dihydrodipicolinate Reductase, domain 2"/>
    <property type="match status" value="1"/>
</dbReference>
<feature type="repeat" description="ANK" evidence="3">
    <location>
        <begin position="103"/>
        <end position="127"/>
    </location>
</feature>
<dbReference type="InterPro" id="IPR036291">
    <property type="entry name" value="NAD(P)-bd_dom_sf"/>
</dbReference>
<dbReference type="Pfam" id="PF12796">
    <property type="entry name" value="Ank_2"/>
    <property type="match status" value="3"/>
</dbReference>
<feature type="domain" description="Gfo/Idh/MocA-like oxidoreductase N-terminal" evidence="4">
    <location>
        <begin position="296"/>
        <end position="414"/>
    </location>
</feature>
<comment type="caution">
    <text evidence="5">The sequence shown here is derived from an EMBL/GenBank/DDBJ whole genome shotgun (WGS) entry which is preliminary data.</text>
</comment>
<dbReference type="InterPro" id="IPR000683">
    <property type="entry name" value="Gfo/Idh/MocA-like_OxRdtase_N"/>
</dbReference>
<evidence type="ECO:0000313" key="5">
    <source>
        <dbReference type="EMBL" id="SPN99015.1"/>
    </source>
</evidence>
<keyword evidence="6" id="KW-1185">Reference proteome</keyword>
<dbReference type="PROSITE" id="PS50297">
    <property type="entry name" value="ANK_REP_REGION"/>
    <property type="match status" value="4"/>
</dbReference>
<feature type="repeat" description="ANK" evidence="3">
    <location>
        <begin position="137"/>
        <end position="161"/>
    </location>
</feature>
<organism evidence="5 6">
    <name type="scientific">Cephalotrichum gorgonifer</name>
    <dbReference type="NCBI Taxonomy" id="2041049"/>
    <lineage>
        <taxon>Eukaryota</taxon>
        <taxon>Fungi</taxon>
        <taxon>Dikarya</taxon>
        <taxon>Ascomycota</taxon>
        <taxon>Pezizomycotina</taxon>
        <taxon>Sordariomycetes</taxon>
        <taxon>Hypocreomycetidae</taxon>
        <taxon>Microascales</taxon>
        <taxon>Microascaceae</taxon>
        <taxon>Cephalotrichum</taxon>
    </lineage>
</organism>
<dbReference type="PROSITE" id="PS50088">
    <property type="entry name" value="ANK_REPEAT"/>
    <property type="match status" value="4"/>
</dbReference>
<feature type="repeat" description="ANK" evidence="3">
    <location>
        <begin position="232"/>
        <end position="256"/>
    </location>
</feature>
<evidence type="ECO:0000256" key="3">
    <source>
        <dbReference type="PROSITE-ProRule" id="PRU00023"/>
    </source>
</evidence>
<evidence type="ECO:0000259" key="4">
    <source>
        <dbReference type="Pfam" id="PF01408"/>
    </source>
</evidence>
<dbReference type="EMBL" id="ONZQ02000002">
    <property type="protein sequence ID" value="SPN99015.1"/>
    <property type="molecule type" value="Genomic_DNA"/>
</dbReference>
<evidence type="ECO:0000313" key="6">
    <source>
        <dbReference type="Proteomes" id="UP001187682"/>
    </source>
</evidence>
<dbReference type="SUPFAM" id="SSF51735">
    <property type="entry name" value="NAD(P)-binding Rossmann-fold domains"/>
    <property type="match status" value="1"/>
</dbReference>
<dbReference type="PANTHER" id="PTHR43708">
    <property type="entry name" value="CONSERVED EXPRESSED OXIDOREDUCTASE (EUROFUNG)"/>
    <property type="match status" value="1"/>
</dbReference>
<accession>A0AAE8MSN9</accession>
<dbReference type="Pfam" id="PF01408">
    <property type="entry name" value="GFO_IDH_MocA"/>
    <property type="match status" value="1"/>
</dbReference>
<dbReference type="SMART" id="SM00248">
    <property type="entry name" value="ANK"/>
    <property type="match status" value="6"/>
</dbReference>
<gene>
    <name evidence="5" type="ORF">DNG_02054</name>
</gene>
<dbReference type="GO" id="GO:0000166">
    <property type="term" value="F:nucleotide binding"/>
    <property type="evidence" value="ECO:0007669"/>
    <property type="project" value="InterPro"/>
</dbReference>
<dbReference type="InterPro" id="IPR002110">
    <property type="entry name" value="Ankyrin_rpt"/>
</dbReference>
<dbReference type="Gene3D" id="1.25.40.20">
    <property type="entry name" value="Ankyrin repeat-containing domain"/>
    <property type="match status" value="2"/>
</dbReference>
<sequence length="511" mass="55512">MALDAWPDDLLLYFADETTNGADLNALVQTNRRLYGTLNDLLHTRFARTLWRWIAEHGVASTAQKRRLRLILLSEPAKGHLESIKLFLGVAGIDVDAANDDEDGRTPLSWAAEEGHADVVRFLLGTGQVDVDTQEECGLTALSRAAAQGRAEVVRILLDTGRVNLDQPLLYAAEEGHADVVQMLLDTRQVNVDAAGERGRTPLSLACAGGHAGAVRVLLDTGRATVDSPDEQGRTPLWWAVRGGHSAVVRMLLSTGRVAIDSPDEQGRTPLWWALREGHADVVQILDTGLDDPGPFKVGVVGYTGSAKYFHIPLITATPQFKLHSIAERNPAEGNSAQLDHPEVTHHADADALLSDPEVDVVVITTSCDTHFELTKAALEAGKHVLVGKAFAHTSAEAESLMALAKSRGRLLCVHQDRRWASDFLVMKHLISNRVLGYVHEIRAHLDPCVRSAVEELRTPSGGGAIFDLGTDLIDQLYSLFGMPAVVSRLLPSYLTTWGASSLPDWIIPTL</sequence>
<reference evidence="5" key="1">
    <citation type="submission" date="2018-03" db="EMBL/GenBank/DDBJ databases">
        <authorList>
            <person name="Guldener U."/>
        </authorList>
    </citation>
    <scope>NUCLEOTIDE SEQUENCE</scope>
</reference>
<evidence type="ECO:0000256" key="2">
    <source>
        <dbReference type="ARBA" id="ARBA00023002"/>
    </source>
</evidence>
<feature type="repeat" description="ANK" evidence="3">
    <location>
        <begin position="198"/>
        <end position="222"/>
    </location>
</feature>
<keyword evidence="2" id="KW-0560">Oxidoreductase</keyword>
<dbReference type="InterPro" id="IPR051317">
    <property type="entry name" value="Gfo/Idh/MocA_oxidoreduct"/>
</dbReference>
<dbReference type="Gene3D" id="3.40.50.720">
    <property type="entry name" value="NAD(P)-binding Rossmann-like Domain"/>
    <property type="match status" value="1"/>
</dbReference>
<dbReference type="Proteomes" id="UP001187682">
    <property type="component" value="Unassembled WGS sequence"/>
</dbReference>
<dbReference type="InterPro" id="IPR036770">
    <property type="entry name" value="Ankyrin_rpt-contain_sf"/>
</dbReference>
<name>A0AAE8MSN9_9PEZI</name>
<dbReference type="AlphaFoldDB" id="A0AAE8MSN9"/>
<comment type="similarity">
    <text evidence="1">Belongs to the Gfo/Idh/MocA family.</text>
</comment>
<protein>
    <recommendedName>
        <fullName evidence="4">Gfo/Idh/MocA-like oxidoreductase N-terminal domain-containing protein</fullName>
    </recommendedName>
</protein>
<evidence type="ECO:0000256" key="1">
    <source>
        <dbReference type="ARBA" id="ARBA00010928"/>
    </source>
</evidence>
<dbReference type="SUPFAM" id="SSF48403">
    <property type="entry name" value="Ankyrin repeat"/>
    <property type="match status" value="1"/>
</dbReference>
<keyword evidence="3" id="KW-0040">ANK repeat</keyword>
<dbReference type="PANTHER" id="PTHR43708:SF5">
    <property type="entry name" value="CONSERVED EXPRESSED OXIDOREDUCTASE (EUROFUNG)-RELATED"/>
    <property type="match status" value="1"/>
</dbReference>
<dbReference type="GO" id="GO:0016491">
    <property type="term" value="F:oxidoreductase activity"/>
    <property type="evidence" value="ECO:0007669"/>
    <property type="project" value="UniProtKB-KW"/>
</dbReference>